<comment type="caution">
    <text evidence="1">The sequence shown here is derived from an EMBL/GenBank/DDBJ whole genome shotgun (WGS) entry which is preliminary data.</text>
</comment>
<evidence type="ECO:0000313" key="1">
    <source>
        <dbReference type="EMBL" id="KAF2029650.1"/>
    </source>
</evidence>
<accession>A0A9P4H8G1</accession>
<evidence type="ECO:0000313" key="2">
    <source>
        <dbReference type="Proteomes" id="UP000799777"/>
    </source>
</evidence>
<reference evidence="1" key="1">
    <citation type="journal article" date="2020" name="Stud. Mycol.">
        <title>101 Dothideomycetes genomes: a test case for predicting lifestyles and emergence of pathogens.</title>
        <authorList>
            <person name="Haridas S."/>
            <person name="Albert R."/>
            <person name="Binder M."/>
            <person name="Bloem J."/>
            <person name="Labutti K."/>
            <person name="Salamov A."/>
            <person name="Andreopoulos B."/>
            <person name="Baker S."/>
            <person name="Barry K."/>
            <person name="Bills G."/>
            <person name="Bluhm B."/>
            <person name="Cannon C."/>
            <person name="Castanera R."/>
            <person name="Culley D."/>
            <person name="Daum C."/>
            <person name="Ezra D."/>
            <person name="Gonzalez J."/>
            <person name="Henrissat B."/>
            <person name="Kuo A."/>
            <person name="Liang C."/>
            <person name="Lipzen A."/>
            <person name="Lutzoni F."/>
            <person name="Magnuson J."/>
            <person name="Mondo S."/>
            <person name="Nolan M."/>
            <person name="Ohm R."/>
            <person name="Pangilinan J."/>
            <person name="Park H.-J."/>
            <person name="Ramirez L."/>
            <person name="Alfaro M."/>
            <person name="Sun H."/>
            <person name="Tritt A."/>
            <person name="Yoshinaga Y."/>
            <person name="Zwiers L.-H."/>
            <person name="Turgeon B."/>
            <person name="Goodwin S."/>
            <person name="Spatafora J."/>
            <person name="Crous P."/>
            <person name="Grigoriev I."/>
        </authorList>
    </citation>
    <scope>NUCLEOTIDE SEQUENCE</scope>
    <source>
        <strain evidence="1">CBS 110217</strain>
    </source>
</reference>
<keyword evidence="2" id="KW-1185">Reference proteome</keyword>
<gene>
    <name evidence="1" type="ORF">EK21DRAFT_112691</name>
</gene>
<dbReference type="EMBL" id="ML978198">
    <property type="protein sequence ID" value="KAF2029650.1"/>
    <property type="molecule type" value="Genomic_DNA"/>
</dbReference>
<protein>
    <submittedName>
        <fullName evidence="1">Uncharacterized protein</fullName>
    </submittedName>
</protein>
<sequence length="195" mass="20998">MSNTSVPWGQKKDDALLSVMRIERRHLPAAIAADEDMSDAIAEHCVRRGIMVVPLFIDNQGLFNVRAVVHQVNSIYALDEAGLSIRQLASFVRPAGLPLTSPVAPQYPTADPLAFDLDWFAALAPGVGALLDSLERSMATTNQNHQLANGSASPNIHREAILTGHLRWSAIRSLHTLLKVLPSLGLSVVDIAALG</sequence>
<dbReference type="Proteomes" id="UP000799777">
    <property type="component" value="Unassembled WGS sequence"/>
</dbReference>
<proteinExistence type="predicted"/>
<name>A0A9P4H8G1_9PLEO</name>
<dbReference type="AlphaFoldDB" id="A0A9P4H8G1"/>
<organism evidence="1 2">
    <name type="scientific">Setomelanomma holmii</name>
    <dbReference type="NCBI Taxonomy" id="210430"/>
    <lineage>
        <taxon>Eukaryota</taxon>
        <taxon>Fungi</taxon>
        <taxon>Dikarya</taxon>
        <taxon>Ascomycota</taxon>
        <taxon>Pezizomycotina</taxon>
        <taxon>Dothideomycetes</taxon>
        <taxon>Pleosporomycetidae</taxon>
        <taxon>Pleosporales</taxon>
        <taxon>Pleosporineae</taxon>
        <taxon>Phaeosphaeriaceae</taxon>
        <taxon>Setomelanomma</taxon>
    </lineage>
</organism>